<dbReference type="EMBL" id="BMMW01000002">
    <property type="protein sequence ID" value="GGK52997.1"/>
    <property type="molecule type" value="Genomic_DNA"/>
</dbReference>
<name>A0A917QJ63_9NOCA</name>
<comment type="caution">
    <text evidence="2">The sequence shown here is derived from an EMBL/GenBank/DDBJ whole genome shotgun (WGS) entry which is preliminary data.</text>
</comment>
<proteinExistence type="predicted"/>
<reference evidence="2" key="1">
    <citation type="journal article" date="2014" name="Int. J. Syst. Evol. Microbiol.">
        <title>Complete genome sequence of Corynebacterium casei LMG S-19264T (=DSM 44701T), isolated from a smear-ripened cheese.</title>
        <authorList>
            <consortium name="US DOE Joint Genome Institute (JGI-PGF)"/>
            <person name="Walter F."/>
            <person name="Albersmeier A."/>
            <person name="Kalinowski J."/>
            <person name="Ruckert C."/>
        </authorList>
    </citation>
    <scope>NUCLEOTIDE SEQUENCE</scope>
    <source>
        <strain evidence="2">CGMCC 4.7278</strain>
    </source>
</reference>
<sequence>MGSVAGAALGAGEARVLPVGADSGVDPSADSDGGVSEVSARHLSLIARWNPQGAALLRALDIAGVADSPGAGAQIVCYAPDDANTTALRAELARFVPQLDLAKPGGRASADSAASITALIIFDAGSIIGAQVLTLIGELRAAGHPVVVAMNGFHAHPDWRAIRDRNLGILAERGFADLDIIAVSARLAQASRAGARPVDPSTSAQLTPTTQRISDVVDSSLLDRSGVAALHARLAASTARSPDEVSARRKAVLTQVLADTRARVTEQVAALRSGDALAQLRAERVELVAERDGGRQTNLAALRSQVHLARVELSTQVGELVRALNARSRAELDRSSRAALRDYPKRFAESVAELTGRVDAAVDSRVAQTADRVASPTPDPLRRTATPSIGDGPDRRHRGVEDHLMIALGASAGLGLGRLVVSPLALVPTLDFASVPVTLLLGGASAGWVVRARGQLADRNHLAQWTSDALMSVKAQLDQHVASAMLDLETVLADFVVRNANARAVVIDRQITELDLRARRLGADAPAQLAACMSDIAELDQLDILIDALTHG</sequence>
<evidence type="ECO:0000313" key="2">
    <source>
        <dbReference type="EMBL" id="GGK52997.1"/>
    </source>
</evidence>
<evidence type="ECO:0000256" key="1">
    <source>
        <dbReference type="SAM" id="MobiDB-lite"/>
    </source>
</evidence>
<dbReference type="AlphaFoldDB" id="A0A917QJ63"/>
<feature type="region of interest" description="Disordered" evidence="1">
    <location>
        <begin position="368"/>
        <end position="396"/>
    </location>
</feature>
<dbReference type="RefSeq" id="WP_229683922.1">
    <property type="nucleotide sequence ID" value="NZ_BMMW01000002.1"/>
</dbReference>
<organism evidence="2 3">
    <name type="scientific">Nocardia camponoti</name>
    <dbReference type="NCBI Taxonomy" id="1616106"/>
    <lineage>
        <taxon>Bacteria</taxon>
        <taxon>Bacillati</taxon>
        <taxon>Actinomycetota</taxon>
        <taxon>Actinomycetes</taxon>
        <taxon>Mycobacteriales</taxon>
        <taxon>Nocardiaceae</taxon>
        <taxon>Nocardia</taxon>
    </lineage>
</organism>
<protein>
    <submittedName>
        <fullName evidence="2">Uncharacterized protein</fullName>
    </submittedName>
</protein>
<reference evidence="2" key="2">
    <citation type="submission" date="2020-09" db="EMBL/GenBank/DDBJ databases">
        <authorList>
            <person name="Sun Q."/>
            <person name="Zhou Y."/>
        </authorList>
    </citation>
    <scope>NUCLEOTIDE SEQUENCE</scope>
    <source>
        <strain evidence="2">CGMCC 4.7278</strain>
    </source>
</reference>
<dbReference type="Proteomes" id="UP000612956">
    <property type="component" value="Unassembled WGS sequence"/>
</dbReference>
<accession>A0A917QJ63</accession>
<evidence type="ECO:0000313" key="3">
    <source>
        <dbReference type="Proteomes" id="UP000612956"/>
    </source>
</evidence>
<gene>
    <name evidence="2" type="ORF">GCM10011591_25930</name>
</gene>
<keyword evidence="3" id="KW-1185">Reference proteome</keyword>